<evidence type="ECO:0000313" key="2">
    <source>
        <dbReference type="Proteomes" id="UP001152877"/>
    </source>
</evidence>
<organism evidence="1 2">
    <name type="scientific">Streptococcus suis</name>
    <dbReference type="NCBI Taxonomy" id="1307"/>
    <lineage>
        <taxon>Bacteria</taxon>
        <taxon>Bacillati</taxon>
        <taxon>Bacillota</taxon>
        <taxon>Bacilli</taxon>
        <taxon>Lactobacillales</taxon>
        <taxon>Streptococcaceae</taxon>
        <taxon>Streptococcus</taxon>
    </lineage>
</organism>
<sequence>MMLEYVFPKYIDKSVVDQESFRVVIAKRQLQQASADRSTLVRYCKRFFLSIGMGQIQPLSINLIETPINRGFYHKIFVDNCLSDKRDIIWLKFTKTGYLGVIATSNDINLRTDNSSGKIITLLGEEWDEDIIIFPLANIPKEWNRQRIESGLGNYLIERGIPVLDYFSHNL</sequence>
<gene>
    <name evidence="1" type="ORF">NOL11_10110</name>
</gene>
<reference evidence="1" key="1">
    <citation type="submission" date="2022-07" db="EMBL/GenBank/DDBJ databases">
        <title>Whole Genome Sequencing of Streptococcus suis.</title>
        <authorList>
            <person name="Dai X."/>
            <person name="Huang J."/>
            <person name="Wang L."/>
        </authorList>
    </citation>
    <scope>NUCLEOTIDE SEQUENCE</scope>
    <source>
        <strain evidence="1">HDJ11</strain>
    </source>
</reference>
<dbReference type="Proteomes" id="UP001152877">
    <property type="component" value="Unassembled WGS sequence"/>
</dbReference>
<accession>A0A9X4MT72</accession>
<dbReference type="RefSeq" id="WP_277944107.1">
    <property type="nucleotide sequence ID" value="NZ_JANFMI010000049.1"/>
</dbReference>
<protein>
    <submittedName>
        <fullName evidence="1">Uncharacterized protein</fullName>
    </submittedName>
</protein>
<name>A0A9X4MT72_STRSU</name>
<dbReference type="EMBL" id="JANFMI010000049">
    <property type="protein sequence ID" value="MDG4517313.1"/>
    <property type="molecule type" value="Genomic_DNA"/>
</dbReference>
<comment type="caution">
    <text evidence="1">The sequence shown here is derived from an EMBL/GenBank/DDBJ whole genome shotgun (WGS) entry which is preliminary data.</text>
</comment>
<dbReference type="AlphaFoldDB" id="A0A9X4MT72"/>
<proteinExistence type="predicted"/>
<evidence type="ECO:0000313" key="1">
    <source>
        <dbReference type="EMBL" id="MDG4517313.1"/>
    </source>
</evidence>